<accession>A0A6J6BDE8</accession>
<gene>
    <name evidence="2" type="ORF">UFOPK1433_00275</name>
    <name evidence="3" type="ORF">UFOPK1843_00420</name>
</gene>
<proteinExistence type="predicted"/>
<keyword evidence="1" id="KW-1133">Transmembrane helix</keyword>
<feature type="transmembrane region" description="Helical" evidence="1">
    <location>
        <begin position="62"/>
        <end position="82"/>
    </location>
</feature>
<name>A0A6J6BDE8_9ZZZZ</name>
<reference evidence="2" key="1">
    <citation type="submission" date="2020-05" db="EMBL/GenBank/DDBJ databases">
        <authorList>
            <person name="Chiriac C."/>
            <person name="Salcher M."/>
            <person name="Ghai R."/>
            <person name="Kavagutti S V."/>
        </authorList>
    </citation>
    <scope>NUCLEOTIDE SEQUENCE</scope>
</reference>
<evidence type="ECO:0000313" key="3">
    <source>
        <dbReference type="EMBL" id="CAB4604664.1"/>
    </source>
</evidence>
<evidence type="ECO:0000256" key="1">
    <source>
        <dbReference type="SAM" id="Phobius"/>
    </source>
</evidence>
<feature type="transmembrane region" description="Helical" evidence="1">
    <location>
        <begin position="7"/>
        <end position="25"/>
    </location>
</feature>
<protein>
    <submittedName>
        <fullName evidence="2">Unannotated protein</fullName>
    </submittedName>
</protein>
<dbReference type="AlphaFoldDB" id="A0A6J6BDE8"/>
<organism evidence="2">
    <name type="scientific">freshwater metagenome</name>
    <dbReference type="NCBI Taxonomy" id="449393"/>
    <lineage>
        <taxon>unclassified sequences</taxon>
        <taxon>metagenomes</taxon>
        <taxon>ecological metagenomes</taxon>
    </lineage>
</organism>
<dbReference type="EMBL" id="CAEZSN010000019">
    <property type="protein sequence ID" value="CAB4536677.1"/>
    <property type="molecule type" value="Genomic_DNA"/>
</dbReference>
<sequence length="83" mass="8978">MKQGWSEIIPIWVVVAIATVGITFLDRQVALVWAGAILAGSLAVVSLIHLFKEDVDGFVRKLIYVAGGSFLMLSTASLYLLLT</sequence>
<dbReference type="EMBL" id="CAEZUR010000024">
    <property type="protein sequence ID" value="CAB4604664.1"/>
    <property type="molecule type" value="Genomic_DNA"/>
</dbReference>
<keyword evidence="1" id="KW-0812">Transmembrane</keyword>
<feature type="transmembrane region" description="Helical" evidence="1">
    <location>
        <begin position="31"/>
        <end position="50"/>
    </location>
</feature>
<evidence type="ECO:0000313" key="2">
    <source>
        <dbReference type="EMBL" id="CAB4536677.1"/>
    </source>
</evidence>
<keyword evidence="1" id="KW-0472">Membrane</keyword>